<dbReference type="Proteomes" id="UP000254047">
    <property type="component" value="Unassembled WGS sequence"/>
</dbReference>
<feature type="domain" description="MrpR N-terminal core-binding" evidence="1">
    <location>
        <begin position="3"/>
        <end position="81"/>
    </location>
</feature>
<dbReference type="AlphaFoldDB" id="A0A380G0C8"/>
<reference evidence="2 3" key="1">
    <citation type="submission" date="2018-06" db="EMBL/GenBank/DDBJ databases">
        <authorList>
            <consortium name="Pathogen Informatics"/>
            <person name="Doyle S."/>
        </authorList>
    </citation>
    <scope>NUCLEOTIDE SEQUENCE [LARGE SCALE GENOMIC DNA]</scope>
    <source>
        <strain evidence="2 3">NCTC13830</strain>
    </source>
</reference>
<dbReference type="RefSeq" id="WP_001110386.1">
    <property type="nucleotide sequence ID" value="NZ_PPQT01000147.1"/>
</dbReference>
<sequence>MNYYNQFFKDEFLSTISEENRANFRSLFRRSKQLEEQLNKDLYNFTDNEIQILLFSINTAQRNTLVTYLNQARRYCDYAIKTGKKSSNINLYNTFMYSQLDNYLAKHKLKYFSKDNFDISLKNVANECDYALYLALFEGLNGNTYSEISNLKIQDVKKAKNKPKPNNTYEIELRSINSDQSISTRTLDVSATLIKALERAYMQEDYYLKNGESTSRTSHRVILDGDYVFRNVATTKYDDAKVDKQYVYRKMNLLKEITDGEISSVLTMMNSGIIYYLSEMADQNNQVSIEDMKYVVDRYQLSVHAYSPMYTYKALAKKHKDALLLNYNVTFKEL</sequence>
<dbReference type="InterPro" id="IPR055009">
    <property type="entry name" value="MrpR_N_CB"/>
</dbReference>
<evidence type="ECO:0000313" key="3">
    <source>
        <dbReference type="Proteomes" id="UP000254047"/>
    </source>
</evidence>
<organism evidence="2 3">
    <name type="scientific">Staphylococcus petrasii</name>
    <dbReference type="NCBI Taxonomy" id="1276936"/>
    <lineage>
        <taxon>Bacteria</taxon>
        <taxon>Bacillati</taxon>
        <taxon>Bacillota</taxon>
        <taxon>Bacilli</taxon>
        <taxon>Bacillales</taxon>
        <taxon>Staphylococcaceae</taxon>
        <taxon>Staphylococcus</taxon>
    </lineage>
</organism>
<protein>
    <submittedName>
        <fullName evidence="2">Phage protein</fullName>
    </submittedName>
</protein>
<evidence type="ECO:0000259" key="1">
    <source>
        <dbReference type="Pfam" id="PF22822"/>
    </source>
</evidence>
<dbReference type="Pfam" id="PF22822">
    <property type="entry name" value="MrpR_N_CB"/>
    <property type="match status" value="1"/>
</dbReference>
<name>A0A380G0C8_9STAP</name>
<dbReference type="OrthoDB" id="2086953at2"/>
<proteinExistence type="predicted"/>
<dbReference type="EMBL" id="UHDO01000001">
    <property type="protein sequence ID" value="SUM43471.1"/>
    <property type="molecule type" value="Genomic_DNA"/>
</dbReference>
<gene>
    <name evidence="2" type="ORF">NCTC13830_01007</name>
</gene>
<accession>A0A380G0C8</accession>
<evidence type="ECO:0000313" key="2">
    <source>
        <dbReference type="EMBL" id="SUM43471.1"/>
    </source>
</evidence>